<dbReference type="AlphaFoldDB" id="A0A7W7R261"/>
<dbReference type="CDD" id="cd00093">
    <property type="entry name" value="HTH_XRE"/>
    <property type="match status" value="1"/>
</dbReference>
<gene>
    <name evidence="2" type="ORF">FHR34_003033</name>
</gene>
<dbReference type="EMBL" id="JACHJV010000001">
    <property type="protein sequence ID" value="MBB4924040.1"/>
    <property type="molecule type" value="Genomic_DNA"/>
</dbReference>
<evidence type="ECO:0000313" key="3">
    <source>
        <dbReference type="Proteomes" id="UP000540506"/>
    </source>
</evidence>
<dbReference type="PROSITE" id="PS50943">
    <property type="entry name" value="HTH_CROC1"/>
    <property type="match status" value="1"/>
</dbReference>
<dbReference type="SUPFAM" id="SSF47413">
    <property type="entry name" value="lambda repressor-like DNA-binding domains"/>
    <property type="match status" value="1"/>
</dbReference>
<feature type="domain" description="HTH cro/C1-type" evidence="1">
    <location>
        <begin position="21"/>
        <end position="75"/>
    </location>
</feature>
<dbReference type="InterPro" id="IPR010982">
    <property type="entry name" value="Lambda_DNA-bd_dom_sf"/>
</dbReference>
<comment type="caution">
    <text evidence="2">The sequence shown here is derived from an EMBL/GenBank/DDBJ whole genome shotgun (WGS) entry which is preliminary data.</text>
</comment>
<dbReference type="RefSeq" id="WP_184936050.1">
    <property type="nucleotide sequence ID" value="NZ_JACHJV010000001.1"/>
</dbReference>
<evidence type="ECO:0000259" key="1">
    <source>
        <dbReference type="PROSITE" id="PS50943"/>
    </source>
</evidence>
<proteinExistence type="predicted"/>
<accession>A0A7W7R261</accession>
<protein>
    <submittedName>
        <fullName evidence="2">Transcriptional regulator with XRE-family HTH domain</fullName>
    </submittedName>
</protein>
<name>A0A7W7R261_KITKI</name>
<dbReference type="Proteomes" id="UP000540506">
    <property type="component" value="Unassembled WGS sequence"/>
</dbReference>
<organism evidence="2 3">
    <name type="scientific">Kitasatospora kifunensis</name>
    <name type="common">Streptomyces kifunensis</name>
    <dbReference type="NCBI Taxonomy" id="58351"/>
    <lineage>
        <taxon>Bacteria</taxon>
        <taxon>Bacillati</taxon>
        <taxon>Actinomycetota</taxon>
        <taxon>Actinomycetes</taxon>
        <taxon>Kitasatosporales</taxon>
        <taxon>Streptomycetaceae</taxon>
        <taxon>Kitasatospora</taxon>
    </lineage>
</organism>
<dbReference type="GO" id="GO:0003677">
    <property type="term" value="F:DNA binding"/>
    <property type="evidence" value="ECO:0007669"/>
    <property type="project" value="InterPro"/>
</dbReference>
<dbReference type="InterPro" id="IPR043917">
    <property type="entry name" value="DUF5753"/>
</dbReference>
<dbReference type="Pfam" id="PF13560">
    <property type="entry name" value="HTH_31"/>
    <property type="match status" value="1"/>
</dbReference>
<sequence length="280" mass="31030">MPAPKELDPTASVAAYLGAQIRRRREARGLTQKQLGQLVFVSHNRIAQIELATDPPGWDMIKLLDAALEANGDLIDLWRHIGVARVDDYARIFLLRQGQARVIQSYGPAIPGLAQTEGYARAIFSAGMVLSDGSVEEKVPIRLARQVILDGDDPPWCRFTLDESALYRNIGGRHVMGGQLAHLLDLNARPRIDVQVVPFGALDPNVVVGSLCLLTMPDGSRAAYTEGLQTGRFFEEPEKVARFTVLYDRIQAAALDPEMSAAFIRNVMEERYLWELPPLT</sequence>
<keyword evidence="3" id="KW-1185">Reference proteome</keyword>
<dbReference type="InterPro" id="IPR001387">
    <property type="entry name" value="Cro/C1-type_HTH"/>
</dbReference>
<evidence type="ECO:0000313" key="2">
    <source>
        <dbReference type="EMBL" id="MBB4924040.1"/>
    </source>
</evidence>
<reference evidence="2 3" key="1">
    <citation type="submission" date="2020-08" db="EMBL/GenBank/DDBJ databases">
        <title>Sequencing the genomes of 1000 actinobacteria strains.</title>
        <authorList>
            <person name="Klenk H.-P."/>
        </authorList>
    </citation>
    <scope>NUCLEOTIDE SEQUENCE [LARGE SCALE GENOMIC DNA]</scope>
    <source>
        <strain evidence="2 3">DSM 41654</strain>
    </source>
</reference>
<dbReference type="Pfam" id="PF19054">
    <property type="entry name" value="DUF5753"/>
    <property type="match status" value="1"/>
</dbReference>
<dbReference type="SMART" id="SM00530">
    <property type="entry name" value="HTH_XRE"/>
    <property type="match status" value="1"/>
</dbReference>
<dbReference type="Gene3D" id="1.10.260.40">
    <property type="entry name" value="lambda repressor-like DNA-binding domains"/>
    <property type="match status" value="1"/>
</dbReference>